<evidence type="ECO:0000313" key="1">
    <source>
        <dbReference type="EMBL" id="TVU64141.1"/>
    </source>
</evidence>
<protein>
    <submittedName>
        <fullName evidence="1">Uncharacterized protein</fullName>
    </submittedName>
</protein>
<organism evidence="1 2">
    <name type="scientific">Paenarthrobacter nitroguajacolicus</name>
    <name type="common">Arthrobacter nitroguajacolicus</name>
    <dbReference type="NCBI Taxonomy" id="211146"/>
    <lineage>
        <taxon>Bacteria</taxon>
        <taxon>Bacillati</taxon>
        <taxon>Actinomycetota</taxon>
        <taxon>Actinomycetes</taxon>
        <taxon>Micrococcales</taxon>
        <taxon>Micrococcaceae</taxon>
        <taxon>Paenarthrobacter</taxon>
    </lineage>
</organism>
<accession>A0A558H4W8</accession>
<proteinExistence type="predicted"/>
<sequence length="152" mass="16766">MDESWRGWLLDVVVVPCTADGSLVAGEQGGFLRDVSGQDEMRGRRILPARQSVDHLPTWLASAERLGNEREVDTTLLKGASLAQAEIPRGPLWRFVIEQSRDALDYGLFADEAGAATWLHSNRDVVVVAEATRRLDAFQAAVEMKHGRRSAP</sequence>
<name>A0A558H4W8_PAENT</name>
<dbReference type="Proteomes" id="UP000316500">
    <property type="component" value="Unassembled WGS sequence"/>
</dbReference>
<reference evidence="1 2" key="1">
    <citation type="submission" date="2019-07" db="EMBL/GenBank/DDBJ databases">
        <title>Diversity of Bacteria from Kongsfjorden, Arctic.</title>
        <authorList>
            <person name="Yu Y."/>
        </authorList>
    </citation>
    <scope>NUCLEOTIDE SEQUENCE [LARGE SCALE GENOMIC DNA]</scope>
    <source>
        <strain evidence="1 2">SM1928</strain>
    </source>
</reference>
<dbReference type="EMBL" id="VNFK01000005">
    <property type="protein sequence ID" value="TVU64141.1"/>
    <property type="molecule type" value="Genomic_DNA"/>
</dbReference>
<evidence type="ECO:0000313" key="2">
    <source>
        <dbReference type="Proteomes" id="UP000316500"/>
    </source>
</evidence>
<dbReference type="AlphaFoldDB" id="A0A558H4W8"/>
<gene>
    <name evidence="1" type="ORF">FQP90_09160</name>
</gene>
<dbReference type="RefSeq" id="WP_144649444.1">
    <property type="nucleotide sequence ID" value="NZ_VNFK01000005.1"/>
</dbReference>
<dbReference type="OrthoDB" id="9805698at2"/>
<comment type="caution">
    <text evidence="1">The sequence shown here is derived from an EMBL/GenBank/DDBJ whole genome shotgun (WGS) entry which is preliminary data.</text>
</comment>